<proteinExistence type="predicted"/>
<feature type="region of interest" description="Disordered" evidence="1">
    <location>
        <begin position="128"/>
        <end position="149"/>
    </location>
</feature>
<dbReference type="EMBL" id="JQ991010">
    <property type="protein sequence ID" value="AFN21141.1"/>
    <property type="molecule type" value="Genomic_DNA"/>
</dbReference>
<dbReference type="EMBL" id="MW842985">
    <property type="protein sequence ID" value="QWC64805.1"/>
    <property type="molecule type" value="Genomic_DNA"/>
</dbReference>
<dbReference type="Pfam" id="PF05311">
    <property type="entry name" value="Baculo_PP31"/>
    <property type="match status" value="1"/>
</dbReference>
<reference evidence="2" key="3">
    <citation type="journal article" date="2013" name="Genomics">
        <title>Genomic diversity of Bombyx mori nucleopolyhedrovirus strains.</title>
        <authorList>
            <person name="Xu Y.P."/>
            <person name="Cheng R.L."/>
            <person name="Xi Y."/>
            <person name="Zhang C.X."/>
        </authorList>
    </citation>
    <scope>NUCLEOTIDE SEQUENCE</scope>
    <source>
        <strain evidence="2">India</strain>
    </source>
</reference>
<organismHost>
    <name type="scientific">Bombyx mori</name>
    <name type="common">Silk moth</name>
    <dbReference type="NCBI Taxonomy" id="7091"/>
</organismHost>
<evidence type="ECO:0000256" key="1">
    <source>
        <dbReference type="SAM" id="MobiDB-lite"/>
    </source>
</evidence>
<accession>K4GKR0</accession>
<gene>
    <name evidence="3" type="primary">39k</name>
    <name evidence="2" type="ORF">Bmnpvindiagp027</name>
</gene>
<evidence type="ECO:0000313" key="2">
    <source>
        <dbReference type="EMBL" id="AFN21141.1"/>
    </source>
</evidence>
<organism evidence="2">
    <name type="scientific">Bombyx mori nuclear polyhedrosis virus</name>
    <name type="common">BmNPV</name>
    <dbReference type="NCBI Taxonomy" id="271108"/>
    <lineage>
        <taxon>Viruses</taxon>
        <taxon>Viruses incertae sedis</taxon>
        <taxon>Naldaviricetes</taxon>
        <taxon>Lefavirales</taxon>
        <taxon>Baculoviridae</taxon>
        <taxon>Alphabaculovirus</taxon>
        <taxon>Alphabaculovirus bomori</taxon>
    </lineage>
</organism>
<reference evidence="3" key="4">
    <citation type="journal article" date="2021" name="Viruses">
        <title>Patterns in Genotype Composition of Indian Isolates of the Bombyx mori Nucleopolyhedrovirus and Bombyx mori Bidensovirus.</title>
        <authorList>
            <person name="Gani M."/>
            <person name="Senger S."/>
            <person name="Lokanath S."/>
            <person name="Saini P."/>
            <person name="Bali K."/>
            <person name="Gupta R."/>
            <person name="Sivaprasad V."/>
            <person name="Jehle J.A."/>
            <person name="Wennmann J.T."/>
        </authorList>
    </citation>
    <scope>NUCLEOTIDE SEQUENCE</scope>
    <source>
        <strain evidence="3">Mysore BmNPV-My</strain>
    </source>
</reference>
<feature type="region of interest" description="Disordered" evidence="1">
    <location>
        <begin position="228"/>
        <end position="258"/>
    </location>
</feature>
<reference evidence="2" key="2">
    <citation type="submission" date="2012-04" db="EMBL/GenBank/DDBJ databases">
        <authorList>
            <person name="Zhang C.-X."/>
            <person name="Xu Y.-P."/>
        </authorList>
    </citation>
    <scope>NUCLEOTIDE SEQUENCE</scope>
    <source>
        <strain evidence="2">India</strain>
    </source>
</reference>
<dbReference type="InterPro" id="IPR007975">
    <property type="entry name" value="Baculo_pp39"/>
</dbReference>
<protein>
    <submittedName>
        <fullName evidence="2 3">39K</fullName>
    </submittedName>
</protein>
<sequence>MVNMPEQQSSTETAAVCKNEKLLNKLESSSYNKSNMDQLIAIVNFLEKKNINYILNVMPVMQDERKMSKRKKKVINNNKYILFNSWYTKIKQPEWPSSPAMWDLVKTTPELADFVFIFDHTEKMGKKMADRSTSSSSSDNAAIPASKKRQTAALTNANLAELKESCEMRDKLYSEFYSLLNETFNNNVAPLLSSIYDEVLTRDFITKNMAKFKTVALKLPVAPSTTEYVPTSISGSKKRKNSVPAKQRSSIKNRRNTAAVAPTLLMVSDNTQDTNMSE</sequence>
<evidence type="ECO:0000313" key="3">
    <source>
        <dbReference type="EMBL" id="QWC64805.1"/>
    </source>
</evidence>
<reference evidence="2" key="1">
    <citation type="journal article" date="2012" name="J. Virol.">
        <title>Genome of a Bombyx mori Nucleopolyhedrovirus Strain Isolated from India.</title>
        <authorList>
            <person name="Fan H.W."/>
            <person name="Zhang X.C."/>
            <person name="Xu Y.P."/>
            <person name="Cheng X.W."/>
            <person name="Zhang C.X."/>
        </authorList>
    </citation>
    <scope>NUCLEOTIDE SEQUENCE</scope>
    <source>
        <strain evidence="2">India</strain>
    </source>
</reference>
<name>K4GKR0_NPVBM</name>